<accession>A0ABN6ILY9</accession>
<evidence type="ECO:0000313" key="3">
    <source>
        <dbReference type="EMBL" id="BCZ24479.1"/>
    </source>
</evidence>
<dbReference type="InterPro" id="IPR007969">
    <property type="entry name" value="DUF732"/>
</dbReference>
<dbReference type="EMBL" id="AP024828">
    <property type="protein sequence ID" value="BCZ24479.1"/>
    <property type="molecule type" value="Genomic_DNA"/>
</dbReference>
<name>A0ABN6ILY9_9MYCO</name>
<organism evidence="3 4">
    <name type="scientific">Mycobacterium senriense</name>
    <dbReference type="NCBI Taxonomy" id="2775496"/>
    <lineage>
        <taxon>Bacteria</taxon>
        <taxon>Bacillati</taxon>
        <taxon>Actinomycetota</taxon>
        <taxon>Actinomycetes</taxon>
        <taxon>Mycobacteriales</taxon>
        <taxon>Mycobacteriaceae</taxon>
        <taxon>Mycobacterium</taxon>
        <taxon>Mycobacterium avium complex (MAC)</taxon>
    </lineage>
</organism>
<keyword evidence="4" id="KW-1185">Reference proteome</keyword>
<keyword evidence="1" id="KW-0732">Signal</keyword>
<evidence type="ECO:0000259" key="2">
    <source>
        <dbReference type="Pfam" id="PF05305"/>
    </source>
</evidence>
<feature type="chain" id="PRO_5046650298" description="DUF732 domain-containing protein" evidence="1">
    <location>
        <begin position="24"/>
        <end position="107"/>
    </location>
</feature>
<dbReference type="Pfam" id="PF05305">
    <property type="entry name" value="DUF732"/>
    <property type="match status" value="1"/>
</dbReference>
<dbReference type="RefSeq" id="WP_221046573.1">
    <property type="nucleotide sequence ID" value="NZ_AP024828.1"/>
</dbReference>
<proteinExistence type="predicted"/>
<feature type="domain" description="DUF732" evidence="2">
    <location>
        <begin position="32"/>
        <end position="102"/>
    </location>
</feature>
<feature type="signal peptide" evidence="1">
    <location>
        <begin position="1"/>
        <end position="23"/>
    </location>
</feature>
<protein>
    <recommendedName>
        <fullName evidence="2">DUF732 domain-containing protein</fullName>
    </recommendedName>
</protein>
<evidence type="ECO:0000256" key="1">
    <source>
        <dbReference type="SAM" id="SignalP"/>
    </source>
</evidence>
<reference evidence="3 4" key="1">
    <citation type="submission" date="2021-07" db="EMBL/GenBank/DDBJ databases">
        <title>Complete genome sequence of nontuberculous Mycobacterium sp. TY59.</title>
        <authorList>
            <person name="Fukushima K."/>
        </authorList>
    </citation>
    <scope>NUCLEOTIDE SEQUENCE [LARGE SCALE GENOMIC DNA]</scope>
    <source>
        <strain evidence="3 4">TY59</strain>
    </source>
</reference>
<gene>
    <name evidence="3" type="ORF">MTY59_43340</name>
</gene>
<evidence type="ECO:0000313" key="4">
    <source>
        <dbReference type="Proteomes" id="UP000826012"/>
    </source>
</evidence>
<dbReference type="Proteomes" id="UP000826012">
    <property type="component" value="Chromosome"/>
</dbReference>
<sequence length="107" mass="10961">MRLQLALSVGVSVAIGMAPLAHGDPVAPNGDEAGFLASLHGAGINYSTPESAITFAKSVCVSMGDGEAGPQMVDELKSQNPGLTNDQAASFLAIAAKYFCPQRLNRG</sequence>